<dbReference type="PANTHER" id="PTHR32027">
    <property type="entry name" value="CYTOSINE DEAMINASE"/>
    <property type="match status" value="1"/>
</dbReference>
<dbReference type="InterPro" id="IPR011059">
    <property type="entry name" value="Metal-dep_hydrolase_composite"/>
</dbReference>
<name>A0ABN2LIQ9_9MICO</name>
<reference evidence="3 4" key="1">
    <citation type="journal article" date="2019" name="Int. J. Syst. Evol. Microbiol.">
        <title>The Global Catalogue of Microorganisms (GCM) 10K type strain sequencing project: providing services to taxonomists for standard genome sequencing and annotation.</title>
        <authorList>
            <consortium name="The Broad Institute Genomics Platform"/>
            <consortium name="The Broad Institute Genome Sequencing Center for Infectious Disease"/>
            <person name="Wu L."/>
            <person name="Ma J."/>
        </authorList>
    </citation>
    <scope>NUCLEOTIDE SEQUENCE [LARGE SCALE GENOMIC DNA]</scope>
    <source>
        <strain evidence="3 4">JCM 14736</strain>
    </source>
</reference>
<protein>
    <submittedName>
        <fullName evidence="3">Cytosine deaminase</fullName>
    </submittedName>
</protein>
<dbReference type="PANTHER" id="PTHR32027:SF9">
    <property type="entry name" value="BLL3847 PROTEIN"/>
    <property type="match status" value="1"/>
</dbReference>
<dbReference type="SUPFAM" id="SSF51338">
    <property type="entry name" value="Composite domain of metallo-dependent hydrolases"/>
    <property type="match status" value="1"/>
</dbReference>
<dbReference type="InterPro" id="IPR052349">
    <property type="entry name" value="Metallo-hydrolase_Enzymes"/>
</dbReference>
<feature type="compositionally biased region" description="Polar residues" evidence="1">
    <location>
        <begin position="1"/>
        <end position="10"/>
    </location>
</feature>
<keyword evidence="4" id="KW-1185">Reference proteome</keyword>
<feature type="region of interest" description="Disordered" evidence="1">
    <location>
        <begin position="1"/>
        <end position="23"/>
    </location>
</feature>
<dbReference type="RefSeq" id="WP_344031718.1">
    <property type="nucleotide sequence ID" value="NZ_BAAAOB010000002.1"/>
</dbReference>
<dbReference type="Pfam" id="PF07969">
    <property type="entry name" value="Amidohydro_3"/>
    <property type="match status" value="1"/>
</dbReference>
<dbReference type="InterPro" id="IPR032466">
    <property type="entry name" value="Metal_Hydrolase"/>
</dbReference>
<evidence type="ECO:0000256" key="1">
    <source>
        <dbReference type="SAM" id="MobiDB-lite"/>
    </source>
</evidence>
<accession>A0ABN2LIQ9</accession>
<proteinExistence type="predicted"/>
<evidence type="ECO:0000259" key="2">
    <source>
        <dbReference type="Pfam" id="PF07969"/>
    </source>
</evidence>
<dbReference type="Proteomes" id="UP001500851">
    <property type="component" value="Unassembled WGS sequence"/>
</dbReference>
<dbReference type="EMBL" id="BAAAOB010000002">
    <property type="protein sequence ID" value="GAA1789941.1"/>
    <property type="molecule type" value="Genomic_DNA"/>
</dbReference>
<dbReference type="Gene3D" id="2.30.40.10">
    <property type="entry name" value="Urease, subunit C, domain 1"/>
    <property type="match status" value="1"/>
</dbReference>
<dbReference type="SUPFAM" id="SSF51556">
    <property type="entry name" value="Metallo-dependent hydrolases"/>
    <property type="match status" value="1"/>
</dbReference>
<organism evidence="3 4">
    <name type="scientific">Leucobacter iarius</name>
    <dbReference type="NCBI Taxonomy" id="333963"/>
    <lineage>
        <taxon>Bacteria</taxon>
        <taxon>Bacillati</taxon>
        <taxon>Actinomycetota</taxon>
        <taxon>Actinomycetes</taxon>
        <taxon>Micrococcales</taxon>
        <taxon>Microbacteriaceae</taxon>
        <taxon>Leucobacter</taxon>
    </lineage>
</organism>
<evidence type="ECO:0000313" key="4">
    <source>
        <dbReference type="Proteomes" id="UP001500851"/>
    </source>
</evidence>
<gene>
    <name evidence="3" type="ORF">GCM10009768_18630</name>
</gene>
<evidence type="ECO:0000313" key="3">
    <source>
        <dbReference type="EMBL" id="GAA1789941.1"/>
    </source>
</evidence>
<dbReference type="Gene3D" id="3.20.20.140">
    <property type="entry name" value="Metal-dependent hydrolases"/>
    <property type="match status" value="1"/>
</dbReference>
<comment type="caution">
    <text evidence="3">The sequence shown here is derived from an EMBL/GenBank/DDBJ whole genome shotgun (WGS) entry which is preliminary data.</text>
</comment>
<feature type="domain" description="Amidohydrolase 3" evidence="2">
    <location>
        <begin position="103"/>
        <end position="392"/>
    </location>
</feature>
<sequence>MASETGSSELLVSDARIDGGDGSRVDLLARDGRIVALAPAGTLEGGPGAETIRAGGGLVSAPFAEPHSHPDKVYSRGRIPELGPRVMRDREDRMQRQRDLKARFTREDVGERAERFLRDCALEGTGVVAGQADIDSITGLVSVEALLATRERCRDWIDLVVTAFPQEGIVADRRAAELVEEALRQGADRVGGWPNNEPDEAASLEHLRTVFALAERFGAPIDINIDYFTDPSERLLEPLAEMTVAAGMQGRVNANHVGALETYDDDTAARVIEKVAAAGISITVCPTNLSGTRPYRGVSRPLELLAAGANVAVGIGNYEDNWEFLGTLDPMERARFAWHALPLAGLPGEGIDAAWSLVTSSARAAIGRAATPIAVGEPADFIVLSAPDRIQALRNEAASRWHVRRGELLAARIVETELVS</sequence>
<dbReference type="InterPro" id="IPR013108">
    <property type="entry name" value="Amidohydro_3"/>
</dbReference>